<proteinExistence type="predicted"/>
<name>A0AAN6SR44_9PEZI</name>
<sequence length="110" mass="11717">MFCEMGPPIKTSIARISPRRWILGSSMVCESVRDPASKPADAIIDWQDGGDIFYLRKSTANDLSGGDVDIDRVHTGGTSAAVWCLGENASGSVTRIPLPGNPQRITRGSG</sequence>
<reference evidence="2" key="1">
    <citation type="journal article" date="2023" name="Mol. Phylogenet. Evol.">
        <title>Genome-scale phylogeny and comparative genomics of the fungal order Sordariales.</title>
        <authorList>
            <person name="Hensen N."/>
            <person name="Bonometti L."/>
            <person name="Westerberg I."/>
            <person name="Brannstrom I.O."/>
            <person name="Guillou S."/>
            <person name="Cros-Aarteil S."/>
            <person name="Calhoun S."/>
            <person name="Haridas S."/>
            <person name="Kuo A."/>
            <person name="Mondo S."/>
            <person name="Pangilinan J."/>
            <person name="Riley R."/>
            <person name="LaButti K."/>
            <person name="Andreopoulos B."/>
            <person name="Lipzen A."/>
            <person name="Chen C."/>
            <person name="Yan M."/>
            <person name="Daum C."/>
            <person name="Ng V."/>
            <person name="Clum A."/>
            <person name="Steindorff A."/>
            <person name="Ohm R.A."/>
            <person name="Martin F."/>
            <person name="Silar P."/>
            <person name="Natvig D.O."/>
            <person name="Lalanne C."/>
            <person name="Gautier V."/>
            <person name="Ament-Velasquez S.L."/>
            <person name="Kruys A."/>
            <person name="Hutchinson M.I."/>
            <person name="Powell A.J."/>
            <person name="Barry K."/>
            <person name="Miller A.N."/>
            <person name="Grigoriev I.V."/>
            <person name="Debuchy R."/>
            <person name="Gladieux P."/>
            <person name="Hiltunen Thoren M."/>
            <person name="Johannesson H."/>
        </authorList>
    </citation>
    <scope>NUCLEOTIDE SEQUENCE [LARGE SCALE GENOMIC DNA]</scope>
    <source>
        <strain evidence="2">CBS 284.82</strain>
    </source>
</reference>
<dbReference type="Proteomes" id="UP001303115">
    <property type="component" value="Unassembled WGS sequence"/>
</dbReference>
<organism evidence="1 2">
    <name type="scientific">Parachaetomium inaequale</name>
    <dbReference type="NCBI Taxonomy" id="2588326"/>
    <lineage>
        <taxon>Eukaryota</taxon>
        <taxon>Fungi</taxon>
        <taxon>Dikarya</taxon>
        <taxon>Ascomycota</taxon>
        <taxon>Pezizomycotina</taxon>
        <taxon>Sordariomycetes</taxon>
        <taxon>Sordariomycetidae</taxon>
        <taxon>Sordariales</taxon>
        <taxon>Chaetomiaceae</taxon>
        <taxon>Parachaetomium</taxon>
    </lineage>
</organism>
<comment type="caution">
    <text evidence="1">The sequence shown here is derived from an EMBL/GenBank/DDBJ whole genome shotgun (WGS) entry which is preliminary data.</text>
</comment>
<dbReference type="EMBL" id="MU854387">
    <property type="protein sequence ID" value="KAK4039979.1"/>
    <property type="molecule type" value="Genomic_DNA"/>
</dbReference>
<protein>
    <submittedName>
        <fullName evidence="1">Uncharacterized protein</fullName>
    </submittedName>
</protein>
<accession>A0AAN6SR44</accession>
<dbReference type="AlphaFoldDB" id="A0AAN6SR44"/>
<evidence type="ECO:0000313" key="1">
    <source>
        <dbReference type="EMBL" id="KAK4039979.1"/>
    </source>
</evidence>
<keyword evidence="2" id="KW-1185">Reference proteome</keyword>
<evidence type="ECO:0000313" key="2">
    <source>
        <dbReference type="Proteomes" id="UP001303115"/>
    </source>
</evidence>
<gene>
    <name evidence="1" type="ORF">C8A01DRAFT_36029</name>
</gene>